<dbReference type="SUPFAM" id="SSF55144">
    <property type="entry name" value="LigT-like"/>
    <property type="match status" value="1"/>
</dbReference>
<keyword evidence="2" id="KW-1185">Reference proteome</keyword>
<accession>A0AAW1WK29</accession>
<sequence>MNDEYQLLVLGGNKLKSRDNSTPNAGFSLSKYSSSPFSHSMVEKKSHLYSVCAFPSDEMSLRFKKVMEGLRTEFGGLEIEPHITVVGSICVRPYLSLLYGYLTEEERKSARERVNILDKGIGNLSFPITRLALYKNSYKYTICTLKSWEKIAEYPLH</sequence>
<dbReference type="AlphaFoldDB" id="A0AAW1WK29"/>
<dbReference type="Proteomes" id="UP001457282">
    <property type="component" value="Unassembled WGS sequence"/>
</dbReference>
<evidence type="ECO:0000313" key="1">
    <source>
        <dbReference type="EMBL" id="KAK9923909.1"/>
    </source>
</evidence>
<dbReference type="InterPro" id="IPR012386">
    <property type="entry name" value="Cyclic-nucl_3Pdiesterase"/>
</dbReference>
<evidence type="ECO:0008006" key="3">
    <source>
        <dbReference type="Google" id="ProtNLM"/>
    </source>
</evidence>
<dbReference type="EMBL" id="JBEDUW010000006">
    <property type="protein sequence ID" value="KAK9923909.1"/>
    <property type="molecule type" value="Genomic_DNA"/>
</dbReference>
<name>A0AAW1WK29_RUBAR</name>
<proteinExistence type="predicted"/>
<dbReference type="Gene3D" id="3.90.1140.10">
    <property type="entry name" value="Cyclic phosphodiesterase"/>
    <property type="match status" value="2"/>
</dbReference>
<dbReference type="PANTHER" id="PTHR28141:SF1">
    <property type="entry name" value="2',3'-CYCLIC-NUCLEOTIDE 3'-PHOSPHODIESTERASE"/>
    <property type="match status" value="1"/>
</dbReference>
<dbReference type="PANTHER" id="PTHR28141">
    <property type="entry name" value="2',3'-CYCLIC-NUCLEOTIDE 3'-PHOSPHODIESTERASE"/>
    <property type="match status" value="1"/>
</dbReference>
<comment type="caution">
    <text evidence="1">The sequence shown here is derived from an EMBL/GenBank/DDBJ whole genome shotgun (WGS) entry which is preliminary data.</text>
</comment>
<reference evidence="1 2" key="1">
    <citation type="journal article" date="2023" name="G3 (Bethesda)">
        <title>A chromosome-length genome assembly and annotation of blackberry (Rubus argutus, cv. 'Hillquist').</title>
        <authorList>
            <person name="Bruna T."/>
            <person name="Aryal R."/>
            <person name="Dudchenko O."/>
            <person name="Sargent D.J."/>
            <person name="Mead D."/>
            <person name="Buti M."/>
            <person name="Cavallini A."/>
            <person name="Hytonen T."/>
            <person name="Andres J."/>
            <person name="Pham M."/>
            <person name="Weisz D."/>
            <person name="Mascagni F."/>
            <person name="Usai G."/>
            <person name="Natali L."/>
            <person name="Bassil N."/>
            <person name="Fernandez G.E."/>
            <person name="Lomsadze A."/>
            <person name="Armour M."/>
            <person name="Olukolu B."/>
            <person name="Poorten T."/>
            <person name="Britton C."/>
            <person name="Davik J."/>
            <person name="Ashrafi H."/>
            <person name="Aiden E.L."/>
            <person name="Borodovsky M."/>
            <person name="Worthington M."/>
        </authorList>
    </citation>
    <scope>NUCLEOTIDE SEQUENCE [LARGE SCALE GENOMIC DNA]</scope>
    <source>
        <strain evidence="1">PI 553951</strain>
    </source>
</reference>
<dbReference type="InterPro" id="IPR009097">
    <property type="entry name" value="Cyclic_Pdiesterase"/>
</dbReference>
<gene>
    <name evidence="1" type="ORF">M0R45_032306</name>
</gene>
<protein>
    <recommendedName>
        <fullName evidence="3">RNA ligase/cyclic nucleotide phosphodiesterase family protein</fullName>
    </recommendedName>
</protein>
<evidence type="ECO:0000313" key="2">
    <source>
        <dbReference type="Proteomes" id="UP001457282"/>
    </source>
</evidence>
<dbReference type="GO" id="GO:0009187">
    <property type="term" value="P:cyclic nucleotide metabolic process"/>
    <property type="evidence" value="ECO:0007669"/>
    <property type="project" value="TreeGrafter"/>
</dbReference>
<dbReference type="GO" id="GO:0004113">
    <property type="term" value="F:2',3'-cyclic-nucleotide 3'-phosphodiesterase activity"/>
    <property type="evidence" value="ECO:0007669"/>
    <property type="project" value="TreeGrafter"/>
</dbReference>
<organism evidence="1 2">
    <name type="scientific">Rubus argutus</name>
    <name type="common">Southern blackberry</name>
    <dbReference type="NCBI Taxonomy" id="59490"/>
    <lineage>
        <taxon>Eukaryota</taxon>
        <taxon>Viridiplantae</taxon>
        <taxon>Streptophyta</taxon>
        <taxon>Embryophyta</taxon>
        <taxon>Tracheophyta</taxon>
        <taxon>Spermatophyta</taxon>
        <taxon>Magnoliopsida</taxon>
        <taxon>eudicotyledons</taxon>
        <taxon>Gunneridae</taxon>
        <taxon>Pentapetalae</taxon>
        <taxon>rosids</taxon>
        <taxon>fabids</taxon>
        <taxon>Rosales</taxon>
        <taxon>Rosaceae</taxon>
        <taxon>Rosoideae</taxon>
        <taxon>Rosoideae incertae sedis</taxon>
        <taxon>Rubus</taxon>
    </lineage>
</organism>